<reference evidence="1" key="1">
    <citation type="submission" date="2015-04" db="UniProtKB">
        <authorList>
            <consortium name="EnsemblPlants"/>
        </authorList>
    </citation>
    <scope>IDENTIFICATION</scope>
</reference>
<dbReference type="Gramene" id="OPUNC04G23780.1">
    <property type="protein sequence ID" value="OPUNC04G23780.1"/>
    <property type="gene ID" value="OPUNC04G23780"/>
</dbReference>
<evidence type="ECO:0000313" key="1">
    <source>
        <dbReference type="EnsemblPlants" id="OPUNC04G23780.1"/>
    </source>
</evidence>
<proteinExistence type="predicted"/>
<dbReference type="EnsemblPlants" id="OPUNC04G23780.1">
    <property type="protein sequence ID" value="OPUNC04G23780.1"/>
    <property type="gene ID" value="OPUNC04G23780"/>
</dbReference>
<dbReference type="HOGENOM" id="CLU_1974135_0_0_1"/>
<organism evidence="1">
    <name type="scientific">Oryza punctata</name>
    <name type="common">Red rice</name>
    <dbReference type="NCBI Taxonomy" id="4537"/>
    <lineage>
        <taxon>Eukaryota</taxon>
        <taxon>Viridiplantae</taxon>
        <taxon>Streptophyta</taxon>
        <taxon>Embryophyta</taxon>
        <taxon>Tracheophyta</taxon>
        <taxon>Spermatophyta</taxon>
        <taxon>Magnoliopsida</taxon>
        <taxon>Liliopsida</taxon>
        <taxon>Poales</taxon>
        <taxon>Poaceae</taxon>
        <taxon>BOP clade</taxon>
        <taxon>Oryzoideae</taxon>
        <taxon>Oryzeae</taxon>
        <taxon>Oryzinae</taxon>
        <taxon>Oryza</taxon>
    </lineage>
</organism>
<reference evidence="1" key="2">
    <citation type="submission" date="2018-05" db="EMBL/GenBank/DDBJ databases">
        <title>OpunRS2 (Oryza punctata Reference Sequence Version 2).</title>
        <authorList>
            <person name="Zhang J."/>
            <person name="Kudrna D."/>
            <person name="Lee S."/>
            <person name="Talag J."/>
            <person name="Welchert J."/>
            <person name="Wing R.A."/>
        </authorList>
    </citation>
    <scope>NUCLEOTIDE SEQUENCE [LARGE SCALE GENOMIC DNA]</scope>
</reference>
<evidence type="ECO:0000313" key="2">
    <source>
        <dbReference type="Proteomes" id="UP000026962"/>
    </source>
</evidence>
<keyword evidence="2" id="KW-1185">Reference proteome</keyword>
<name>A0A0E0KVL1_ORYPU</name>
<sequence>MVALQTGAEGGHHGLRLDGYAGAVEGWLTATAEEKADGGVWWAELCVTRAGHAVSEAGGGSLVGLAVACGGGDRRALNLNHEFPGVCVVANAPLARKGRRERRGGTGDRLTRPLALPVPMCHYLCWI</sequence>
<accession>A0A0E0KVL1</accession>
<dbReference type="AlphaFoldDB" id="A0A0E0KVL1"/>
<dbReference type="Proteomes" id="UP000026962">
    <property type="component" value="Chromosome 4"/>
</dbReference>
<protein>
    <submittedName>
        <fullName evidence="1">Uncharacterized protein</fullName>
    </submittedName>
</protein>